<protein>
    <submittedName>
        <fullName evidence="1">Uncharacterized protein</fullName>
    </submittedName>
</protein>
<keyword evidence="2" id="KW-1185">Reference proteome</keyword>
<proteinExistence type="predicted"/>
<dbReference type="STRING" id="765440.A0A0C3FDP8"/>
<evidence type="ECO:0000313" key="2">
    <source>
        <dbReference type="Proteomes" id="UP000054166"/>
    </source>
</evidence>
<dbReference type="Proteomes" id="UP000054166">
    <property type="component" value="Unassembled WGS sequence"/>
</dbReference>
<evidence type="ECO:0000313" key="1">
    <source>
        <dbReference type="EMBL" id="KIM78021.1"/>
    </source>
</evidence>
<reference evidence="1 2" key="1">
    <citation type="submission" date="2014-04" db="EMBL/GenBank/DDBJ databases">
        <authorList>
            <consortium name="DOE Joint Genome Institute"/>
            <person name="Kuo A."/>
            <person name="Tarkka M."/>
            <person name="Buscot F."/>
            <person name="Kohler A."/>
            <person name="Nagy L.G."/>
            <person name="Floudas D."/>
            <person name="Copeland A."/>
            <person name="Barry K.W."/>
            <person name="Cichocki N."/>
            <person name="Veneault-Fourrey C."/>
            <person name="LaButti K."/>
            <person name="Lindquist E.A."/>
            <person name="Lipzen A."/>
            <person name="Lundell T."/>
            <person name="Morin E."/>
            <person name="Murat C."/>
            <person name="Sun H."/>
            <person name="Tunlid A."/>
            <person name="Henrissat B."/>
            <person name="Grigoriev I.V."/>
            <person name="Hibbett D.S."/>
            <person name="Martin F."/>
            <person name="Nordberg H.P."/>
            <person name="Cantor M.N."/>
            <person name="Hua S.X."/>
        </authorList>
    </citation>
    <scope>NUCLEOTIDE SEQUENCE [LARGE SCALE GENOMIC DNA]</scope>
    <source>
        <strain evidence="1 2">F 1598</strain>
    </source>
</reference>
<feature type="non-terminal residue" evidence="1">
    <location>
        <position position="159"/>
    </location>
</feature>
<dbReference type="HOGENOM" id="CLU_067622_0_1_1"/>
<dbReference type="EMBL" id="KN833019">
    <property type="protein sequence ID" value="KIM78021.1"/>
    <property type="molecule type" value="Genomic_DNA"/>
</dbReference>
<name>A0A0C3FDP8_PILCF</name>
<accession>A0A0C3FDP8</accession>
<dbReference type="InParanoid" id="A0A0C3FDP8"/>
<feature type="non-terminal residue" evidence="1">
    <location>
        <position position="1"/>
    </location>
</feature>
<gene>
    <name evidence="1" type="ORF">PILCRDRAFT_39771</name>
</gene>
<reference evidence="2" key="2">
    <citation type="submission" date="2015-01" db="EMBL/GenBank/DDBJ databases">
        <title>Evolutionary Origins and Diversification of the Mycorrhizal Mutualists.</title>
        <authorList>
            <consortium name="DOE Joint Genome Institute"/>
            <consortium name="Mycorrhizal Genomics Consortium"/>
            <person name="Kohler A."/>
            <person name="Kuo A."/>
            <person name="Nagy L.G."/>
            <person name="Floudas D."/>
            <person name="Copeland A."/>
            <person name="Barry K.W."/>
            <person name="Cichocki N."/>
            <person name="Veneault-Fourrey C."/>
            <person name="LaButti K."/>
            <person name="Lindquist E.A."/>
            <person name="Lipzen A."/>
            <person name="Lundell T."/>
            <person name="Morin E."/>
            <person name="Murat C."/>
            <person name="Riley R."/>
            <person name="Ohm R."/>
            <person name="Sun H."/>
            <person name="Tunlid A."/>
            <person name="Henrissat B."/>
            <person name="Grigoriev I.V."/>
            <person name="Hibbett D.S."/>
            <person name="Martin F."/>
        </authorList>
    </citation>
    <scope>NUCLEOTIDE SEQUENCE [LARGE SCALE GENOMIC DNA]</scope>
    <source>
        <strain evidence="2">F 1598</strain>
    </source>
</reference>
<organism evidence="1 2">
    <name type="scientific">Piloderma croceum (strain F 1598)</name>
    <dbReference type="NCBI Taxonomy" id="765440"/>
    <lineage>
        <taxon>Eukaryota</taxon>
        <taxon>Fungi</taxon>
        <taxon>Dikarya</taxon>
        <taxon>Basidiomycota</taxon>
        <taxon>Agaricomycotina</taxon>
        <taxon>Agaricomycetes</taxon>
        <taxon>Agaricomycetidae</taxon>
        <taxon>Atheliales</taxon>
        <taxon>Atheliaceae</taxon>
        <taxon>Piloderma</taxon>
    </lineage>
</organism>
<dbReference type="AlphaFoldDB" id="A0A0C3FDP8"/>
<sequence length="159" mass="17993">HLRQSVSITGFSTEVFSKAIEGITQIHTIFSRVFKDGTLEHWQPLTYTDHLVIDMSNRYFTSRRQNPSAKPLPFYHLVDPNGVLADIAVGDLIHSEENDVKHFERDLGGEKKEIYRRMDPMKFKTGDLVEAQVSFVGVPLKGGGTKMMTVLRALTLLDC</sequence>
<dbReference type="OrthoDB" id="3067373at2759"/>